<dbReference type="Gene3D" id="3.30.559.10">
    <property type="entry name" value="Chloramphenicol acetyltransferase-like domain"/>
    <property type="match status" value="2"/>
</dbReference>
<protein>
    <recommendedName>
        <fullName evidence="3">Diacylglycerol O-acyltransferase</fullName>
    </recommendedName>
</protein>
<evidence type="ECO:0000313" key="2">
    <source>
        <dbReference type="Proteomes" id="UP000027222"/>
    </source>
</evidence>
<dbReference type="Proteomes" id="UP000027222">
    <property type="component" value="Unassembled WGS sequence"/>
</dbReference>
<organism evidence="1 2">
    <name type="scientific">Galerina marginata (strain CBS 339.88)</name>
    <dbReference type="NCBI Taxonomy" id="685588"/>
    <lineage>
        <taxon>Eukaryota</taxon>
        <taxon>Fungi</taxon>
        <taxon>Dikarya</taxon>
        <taxon>Basidiomycota</taxon>
        <taxon>Agaricomycotina</taxon>
        <taxon>Agaricomycetes</taxon>
        <taxon>Agaricomycetidae</taxon>
        <taxon>Agaricales</taxon>
        <taxon>Agaricineae</taxon>
        <taxon>Strophariaceae</taxon>
        <taxon>Galerina</taxon>
    </lineage>
</organism>
<dbReference type="OrthoDB" id="21502at2759"/>
<dbReference type="STRING" id="685588.A0A067SJ75"/>
<dbReference type="InterPro" id="IPR023213">
    <property type="entry name" value="CAT-like_dom_sf"/>
</dbReference>
<reference evidence="2" key="1">
    <citation type="journal article" date="2014" name="Proc. Natl. Acad. Sci. U.S.A.">
        <title>Extensive sampling of basidiomycete genomes demonstrates inadequacy of the white-rot/brown-rot paradigm for wood decay fungi.</title>
        <authorList>
            <person name="Riley R."/>
            <person name="Salamov A.A."/>
            <person name="Brown D.W."/>
            <person name="Nagy L.G."/>
            <person name="Floudas D."/>
            <person name="Held B.W."/>
            <person name="Levasseur A."/>
            <person name="Lombard V."/>
            <person name="Morin E."/>
            <person name="Otillar R."/>
            <person name="Lindquist E.A."/>
            <person name="Sun H."/>
            <person name="LaButti K.M."/>
            <person name="Schmutz J."/>
            <person name="Jabbour D."/>
            <person name="Luo H."/>
            <person name="Baker S.E."/>
            <person name="Pisabarro A.G."/>
            <person name="Walton J.D."/>
            <person name="Blanchette R.A."/>
            <person name="Henrissat B."/>
            <person name="Martin F."/>
            <person name="Cullen D."/>
            <person name="Hibbett D.S."/>
            <person name="Grigoriev I.V."/>
        </authorList>
    </citation>
    <scope>NUCLEOTIDE SEQUENCE [LARGE SCALE GENOMIC DNA]</scope>
    <source>
        <strain evidence="2">CBS 339.88</strain>
    </source>
</reference>
<name>A0A067SJ75_GALM3</name>
<proteinExistence type="predicted"/>
<dbReference type="EMBL" id="KL142395">
    <property type="protein sequence ID" value="KDR70975.1"/>
    <property type="molecule type" value="Genomic_DNA"/>
</dbReference>
<evidence type="ECO:0008006" key="3">
    <source>
        <dbReference type="Google" id="ProtNLM"/>
    </source>
</evidence>
<accession>A0A067SJ75</accession>
<evidence type="ECO:0000313" key="1">
    <source>
        <dbReference type="EMBL" id="KDR70975.1"/>
    </source>
</evidence>
<dbReference type="AlphaFoldDB" id="A0A067SJ75"/>
<dbReference type="HOGENOM" id="CLU_509979_0_0_1"/>
<keyword evidence="2" id="KW-1185">Reference proteome</keyword>
<gene>
    <name evidence="1" type="ORF">GALMADRAFT_254592</name>
</gene>
<sequence length="485" mass="53942">MTNDASEAEKVPKADAQGTVSRLTLFDNMYAHVGIVVGWLVEGQMDRKKVETALDNVVSKWPMLAGRLEQTSRKPDAYVVRTPATPYPPGYKTYQISVRTSERPISSYIPLPLPVASDVLPASLFMDDKQKVPRSGREWVVMKAPLMYWHITYFNQGEDNYSCIGVTFPHAVLDGLGISFVAHAVEAELLGKPWVIPSSPAGLGVQNKMEALLLDGVKEQEEGKRPVVSDYHAAGLAGVWYVITYLLWTFWQERWHKSRSRLIIVPKKAYTKLVEDARLETKLEGSSDVSISTGDALAAFLFKSVFADDSNPRKRVHLTSLASLRRFYDNQLDEYPHNCIVPISYPMLTISELSSMSIPSLACQFAKARKTFAEEEALEFYKVLKTAEKTGKPAMPYDLRADENVTLSNVTIAKTVNIDWTGAGGGRTVCRYKTVLNELGVSFTNIVTVAGKLDDETLVLDVHFNQRKLARLEAEVTKLIADAGA</sequence>